<evidence type="ECO:0000259" key="8">
    <source>
        <dbReference type="Pfam" id="PF00892"/>
    </source>
</evidence>
<dbReference type="InterPro" id="IPR037185">
    <property type="entry name" value="EmrE-like"/>
</dbReference>
<proteinExistence type="inferred from homology"/>
<feature type="transmembrane region" description="Helical" evidence="7">
    <location>
        <begin position="172"/>
        <end position="194"/>
    </location>
</feature>
<sequence>MSRKGWLLFAALGIIWGVPYLFIKIAVGGLTPASVVFWRCAIAALILLPIAIARGQLRALLPHWKALLAFTGAEIAVPWFLLTSAEQRLSSSLAGLLIAGVPLVAALLGWATGGERLGPRRILGLGVGLAGVTALVGLDLSADDAWALVQMAIVVVGYAVGPFILNRQLKGVPGLAVMAVSLTLSALIYAPAGIMQHPATMPGADVIIAVVVLAVLCTAVALTVFNALIAEVGPVRGPVITYVNPAVAVLLGVIVLSEPFTAGIGIGFALVLAGSVLATQRAADKKTPARDPAAGAEAEPVASRK</sequence>
<dbReference type="Pfam" id="PF00892">
    <property type="entry name" value="EamA"/>
    <property type="match status" value="2"/>
</dbReference>
<feature type="transmembrane region" description="Helical" evidence="7">
    <location>
        <begin position="66"/>
        <end position="85"/>
    </location>
</feature>
<dbReference type="SUPFAM" id="SSF103481">
    <property type="entry name" value="Multidrug resistance efflux transporter EmrE"/>
    <property type="match status" value="2"/>
</dbReference>
<evidence type="ECO:0000256" key="5">
    <source>
        <dbReference type="ARBA" id="ARBA00023136"/>
    </source>
</evidence>
<gene>
    <name evidence="9" type="ORF">ACFOZ4_24230</name>
</gene>
<keyword evidence="3 7" id="KW-0812">Transmembrane</keyword>
<feature type="domain" description="EamA" evidence="8">
    <location>
        <begin position="146"/>
        <end position="278"/>
    </location>
</feature>
<organism evidence="9 10">
    <name type="scientific">Hamadaea flava</name>
    <dbReference type="NCBI Taxonomy" id="1742688"/>
    <lineage>
        <taxon>Bacteria</taxon>
        <taxon>Bacillati</taxon>
        <taxon>Actinomycetota</taxon>
        <taxon>Actinomycetes</taxon>
        <taxon>Micromonosporales</taxon>
        <taxon>Micromonosporaceae</taxon>
        <taxon>Hamadaea</taxon>
    </lineage>
</organism>
<protein>
    <submittedName>
        <fullName evidence="9">DMT family transporter</fullName>
    </submittedName>
</protein>
<feature type="transmembrane region" description="Helical" evidence="7">
    <location>
        <begin position="122"/>
        <end position="140"/>
    </location>
</feature>
<feature type="transmembrane region" description="Helical" evidence="7">
    <location>
        <begin position="262"/>
        <end position="280"/>
    </location>
</feature>
<dbReference type="PANTHER" id="PTHR32322:SF2">
    <property type="entry name" value="EAMA DOMAIN-CONTAINING PROTEIN"/>
    <property type="match status" value="1"/>
</dbReference>
<dbReference type="PANTHER" id="PTHR32322">
    <property type="entry name" value="INNER MEMBRANE TRANSPORTER"/>
    <property type="match status" value="1"/>
</dbReference>
<feature type="transmembrane region" description="Helical" evidence="7">
    <location>
        <begin position="206"/>
        <end position="227"/>
    </location>
</feature>
<dbReference type="InterPro" id="IPR000620">
    <property type="entry name" value="EamA_dom"/>
</dbReference>
<feature type="transmembrane region" description="Helical" evidence="7">
    <location>
        <begin position="91"/>
        <end position="110"/>
    </location>
</feature>
<evidence type="ECO:0000256" key="6">
    <source>
        <dbReference type="SAM" id="MobiDB-lite"/>
    </source>
</evidence>
<keyword evidence="4 7" id="KW-1133">Transmembrane helix</keyword>
<evidence type="ECO:0000313" key="10">
    <source>
        <dbReference type="Proteomes" id="UP001595816"/>
    </source>
</evidence>
<dbReference type="Proteomes" id="UP001595816">
    <property type="component" value="Unassembled WGS sequence"/>
</dbReference>
<evidence type="ECO:0000256" key="1">
    <source>
        <dbReference type="ARBA" id="ARBA00004141"/>
    </source>
</evidence>
<name>A0ABV8LTK0_9ACTN</name>
<reference evidence="10" key="1">
    <citation type="journal article" date="2019" name="Int. J. Syst. Evol. Microbiol.">
        <title>The Global Catalogue of Microorganisms (GCM) 10K type strain sequencing project: providing services to taxonomists for standard genome sequencing and annotation.</title>
        <authorList>
            <consortium name="The Broad Institute Genomics Platform"/>
            <consortium name="The Broad Institute Genome Sequencing Center for Infectious Disease"/>
            <person name="Wu L."/>
            <person name="Ma J."/>
        </authorList>
    </citation>
    <scope>NUCLEOTIDE SEQUENCE [LARGE SCALE GENOMIC DNA]</scope>
    <source>
        <strain evidence="10">CGMCC 4.7289</strain>
    </source>
</reference>
<evidence type="ECO:0000256" key="3">
    <source>
        <dbReference type="ARBA" id="ARBA00022692"/>
    </source>
</evidence>
<feature type="domain" description="EamA" evidence="8">
    <location>
        <begin position="4"/>
        <end position="135"/>
    </location>
</feature>
<comment type="similarity">
    <text evidence="2">Belongs to the EamA transporter family.</text>
</comment>
<dbReference type="EMBL" id="JBHSAY010000013">
    <property type="protein sequence ID" value="MFC4133731.1"/>
    <property type="molecule type" value="Genomic_DNA"/>
</dbReference>
<evidence type="ECO:0000256" key="2">
    <source>
        <dbReference type="ARBA" id="ARBA00007362"/>
    </source>
</evidence>
<comment type="subcellular location">
    <subcellularLocation>
        <location evidence="1">Membrane</location>
        <topology evidence="1">Multi-pass membrane protein</topology>
    </subcellularLocation>
</comment>
<accession>A0ABV8LTK0</accession>
<evidence type="ECO:0000313" key="9">
    <source>
        <dbReference type="EMBL" id="MFC4133731.1"/>
    </source>
</evidence>
<feature type="transmembrane region" description="Helical" evidence="7">
    <location>
        <begin position="146"/>
        <end position="165"/>
    </location>
</feature>
<keyword evidence="10" id="KW-1185">Reference proteome</keyword>
<feature type="transmembrane region" description="Helical" evidence="7">
    <location>
        <begin position="36"/>
        <end position="54"/>
    </location>
</feature>
<feature type="transmembrane region" description="Helical" evidence="7">
    <location>
        <begin position="239"/>
        <end position="256"/>
    </location>
</feature>
<comment type="caution">
    <text evidence="9">The sequence shown here is derived from an EMBL/GenBank/DDBJ whole genome shotgun (WGS) entry which is preliminary data.</text>
</comment>
<feature type="region of interest" description="Disordered" evidence="6">
    <location>
        <begin position="283"/>
        <end position="305"/>
    </location>
</feature>
<dbReference type="RefSeq" id="WP_253750474.1">
    <property type="nucleotide sequence ID" value="NZ_JAMZDZ010000001.1"/>
</dbReference>
<evidence type="ECO:0000256" key="4">
    <source>
        <dbReference type="ARBA" id="ARBA00022989"/>
    </source>
</evidence>
<keyword evidence="5 7" id="KW-0472">Membrane</keyword>
<evidence type="ECO:0000256" key="7">
    <source>
        <dbReference type="SAM" id="Phobius"/>
    </source>
</evidence>
<dbReference type="InterPro" id="IPR050638">
    <property type="entry name" value="AA-Vitamin_Transporters"/>
</dbReference>
<feature type="transmembrane region" description="Helical" evidence="7">
    <location>
        <begin position="7"/>
        <end position="30"/>
    </location>
</feature>